<evidence type="ECO:0000313" key="2">
    <source>
        <dbReference type="Proteomes" id="UP000319576"/>
    </source>
</evidence>
<dbReference type="KEGG" id="uli:ETAA1_24250"/>
<name>A0A517XSK8_9BACT</name>
<dbReference type="Proteomes" id="UP000319576">
    <property type="component" value="Chromosome"/>
</dbReference>
<protein>
    <submittedName>
        <fullName evidence="1">Uncharacterized protein</fullName>
    </submittedName>
</protein>
<dbReference type="OrthoDB" id="286892at2"/>
<keyword evidence="2" id="KW-1185">Reference proteome</keyword>
<sequence>MLDEYLNERVVLDMSSMFVCLGKLARFDDHFIELRNADIHDLRDTDTTRENYVAESVATGIKRNRKKVLVRRAEVVAIARITDVVDA</sequence>
<gene>
    <name evidence="1" type="ORF">ETAA1_24250</name>
</gene>
<proteinExistence type="predicted"/>
<dbReference type="RefSeq" id="WP_145238072.1">
    <property type="nucleotide sequence ID" value="NZ_CP036273.1"/>
</dbReference>
<organism evidence="1 2">
    <name type="scientific">Urbifossiella limnaea</name>
    <dbReference type="NCBI Taxonomy" id="2528023"/>
    <lineage>
        <taxon>Bacteria</taxon>
        <taxon>Pseudomonadati</taxon>
        <taxon>Planctomycetota</taxon>
        <taxon>Planctomycetia</taxon>
        <taxon>Gemmatales</taxon>
        <taxon>Gemmataceae</taxon>
        <taxon>Urbifossiella</taxon>
    </lineage>
</organism>
<accession>A0A517XSK8</accession>
<evidence type="ECO:0000313" key="1">
    <source>
        <dbReference type="EMBL" id="QDU20473.1"/>
    </source>
</evidence>
<dbReference type="EMBL" id="CP036273">
    <property type="protein sequence ID" value="QDU20473.1"/>
    <property type="molecule type" value="Genomic_DNA"/>
</dbReference>
<dbReference type="AlphaFoldDB" id="A0A517XSK8"/>
<reference evidence="1 2" key="1">
    <citation type="submission" date="2019-02" db="EMBL/GenBank/DDBJ databases">
        <title>Deep-cultivation of Planctomycetes and their phenomic and genomic characterization uncovers novel biology.</title>
        <authorList>
            <person name="Wiegand S."/>
            <person name="Jogler M."/>
            <person name="Boedeker C."/>
            <person name="Pinto D."/>
            <person name="Vollmers J."/>
            <person name="Rivas-Marin E."/>
            <person name="Kohn T."/>
            <person name="Peeters S.H."/>
            <person name="Heuer A."/>
            <person name="Rast P."/>
            <person name="Oberbeckmann S."/>
            <person name="Bunk B."/>
            <person name="Jeske O."/>
            <person name="Meyerdierks A."/>
            <person name="Storesund J.E."/>
            <person name="Kallscheuer N."/>
            <person name="Luecker S."/>
            <person name="Lage O.M."/>
            <person name="Pohl T."/>
            <person name="Merkel B.J."/>
            <person name="Hornburger P."/>
            <person name="Mueller R.-W."/>
            <person name="Bruemmer F."/>
            <person name="Labrenz M."/>
            <person name="Spormann A.M."/>
            <person name="Op den Camp H."/>
            <person name="Overmann J."/>
            <person name="Amann R."/>
            <person name="Jetten M.S.M."/>
            <person name="Mascher T."/>
            <person name="Medema M.H."/>
            <person name="Devos D.P."/>
            <person name="Kaster A.-K."/>
            <person name="Ovreas L."/>
            <person name="Rohde M."/>
            <person name="Galperin M.Y."/>
            <person name="Jogler C."/>
        </authorList>
    </citation>
    <scope>NUCLEOTIDE SEQUENCE [LARGE SCALE GENOMIC DNA]</scope>
    <source>
        <strain evidence="1 2">ETA_A1</strain>
    </source>
</reference>